<feature type="non-terminal residue" evidence="1">
    <location>
        <position position="202"/>
    </location>
</feature>
<accession>X8IWX5</accession>
<sequence>MGVKPTAHVLALWPLKTTTMMTEGESKWGAYHMCPGAAAYALVVCITRGLPGLRLLTRGGTQRLLQPYTGRGKGVHCMRPGAVALEDDYNDGGRQKQESKQGVYCTHPGAAVYALVVCITQGLPGLRLLTHGGTSNITATAMMAGGRESTASVLALQPSKTTMMTTKGESKKASGESTTRILALRHTLSLCVSHEDFPDCDC</sequence>
<dbReference type="Proteomes" id="UP000030108">
    <property type="component" value="Unassembled WGS sequence"/>
</dbReference>
<gene>
    <name evidence="1" type="ORF">RSOL_059960</name>
</gene>
<dbReference type="AlphaFoldDB" id="X8IWX5"/>
<proteinExistence type="predicted"/>
<organism evidence="1 2">
    <name type="scientific">Rhizoctonia solani AG-3 Rhs1AP</name>
    <dbReference type="NCBI Taxonomy" id="1086054"/>
    <lineage>
        <taxon>Eukaryota</taxon>
        <taxon>Fungi</taxon>
        <taxon>Dikarya</taxon>
        <taxon>Basidiomycota</taxon>
        <taxon>Agaricomycotina</taxon>
        <taxon>Agaricomycetes</taxon>
        <taxon>Cantharellales</taxon>
        <taxon>Ceratobasidiaceae</taxon>
        <taxon>Rhizoctonia</taxon>
    </lineage>
</organism>
<reference evidence="2" key="1">
    <citation type="journal article" date="2014" name="Genome Announc.">
        <title>Draft genome sequence of the plant-pathogenic soil fungus Rhizoctonia solani anastomosis group 3 strain Rhs1AP.</title>
        <authorList>
            <person name="Cubeta M.A."/>
            <person name="Thomas E."/>
            <person name="Dean R.A."/>
            <person name="Jabaji S."/>
            <person name="Neate S.M."/>
            <person name="Tavantzis S."/>
            <person name="Toda T."/>
            <person name="Vilgalys R."/>
            <person name="Bharathan N."/>
            <person name="Fedorova-Abrams N."/>
            <person name="Pakala S.B."/>
            <person name="Pakala S.M."/>
            <person name="Zafar N."/>
            <person name="Joardar V."/>
            <person name="Losada L."/>
            <person name="Nierman W.C."/>
        </authorList>
    </citation>
    <scope>NUCLEOTIDE SEQUENCE [LARGE SCALE GENOMIC DNA]</scope>
    <source>
        <strain evidence="2">AG-3</strain>
    </source>
</reference>
<protein>
    <submittedName>
        <fullName evidence="1">Uncharacterized protein</fullName>
    </submittedName>
</protein>
<dbReference type="EMBL" id="JATN01000322">
    <property type="protein sequence ID" value="EUC54608.1"/>
    <property type="molecule type" value="Genomic_DNA"/>
</dbReference>
<evidence type="ECO:0000313" key="2">
    <source>
        <dbReference type="Proteomes" id="UP000030108"/>
    </source>
</evidence>
<name>X8IWX5_9AGAM</name>
<comment type="caution">
    <text evidence="1">The sequence shown here is derived from an EMBL/GenBank/DDBJ whole genome shotgun (WGS) entry which is preliminary data.</text>
</comment>
<evidence type="ECO:0000313" key="1">
    <source>
        <dbReference type="EMBL" id="EUC54608.1"/>
    </source>
</evidence>